<name>A0A6G4WUF1_9ACTN</name>
<feature type="compositionally biased region" description="Basic and acidic residues" evidence="2">
    <location>
        <begin position="153"/>
        <end position="162"/>
    </location>
</feature>
<dbReference type="AlphaFoldDB" id="A0A6G4WUF1"/>
<evidence type="ECO:0000256" key="1">
    <source>
        <dbReference type="ARBA" id="ARBA00023002"/>
    </source>
</evidence>
<gene>
    <name evidence="4" type="ORF">G5C65_11175</name>
</gene>
<dbReference type="PANTHER" id="PTHR43244:SF1">
    <property type="entry name" value="5,10-METHYLENETETRAHYDROMETHANOPTERIN REDUCTASE"/>
    <property type="match status" value="1"/>
</dbReference>
<feature type="domain" description="Luciferase-like" evidence="3">
    <location>
        <begin position="9"/>
        <end position="261"/>
    </location>
</feature>
<feature type="region of interest" description="Disordered" evidence="2">
    <location>
        <begin position="153"/>
        <end position="182"/>
    </location>
</feature>
<dbReference type="GO" id="GO:0016705">
    <property type="term" value="F:oxidoreductase activity, acting on paired donors, with incorporation or reduction of molecular oxygen"/>
    <property type="evidence" value="ECO:0007669"/>
    <property type="project" value="InterPro"/>
</dbReference>
<dbReference type="EMBL" id="JAAKZZ010000085">
    <property type="protein sequence ID" value="NGO68906.1"/>
    <property type="molecule type" value="Genomic_DNA"/>
</dbReference>
<evidence type="ECO:0000313" key="4">
    <source>
        <dbReference type="EMBL" id="NGO68906.1"/>
    </source>
</evidence>
<dbReference type="Gene3D" id="3.20.20.30">
    <property type="entry name" value="Luciferase-like domain"/>
    <property type="match status" value="1"/>
</dbReference>
<organism evidence="4 5">
    <name type="scientific">Streptomyces boncukensis</name>
    <dbReference type="NCBI Taxonomy" id="2711219"/>
    <lineage>
        <taxon>Bacteria</taxon>
        <taxon>Bacillati</taxon>
        <taxon>Actinomycetota</taxon>
        <taxon>Actinomycetes</taxon>
        <taxon>Kitasatosporales</taxon>
        <taxon>Streptomycetaceae</taxon>
        <taxon>Streptomyces</taxon>
    </lineage>
</organism>
<dbReference type="Proteomes" id="UP000477722">
    <property type="component" value="Unassembled WGS sequence"/>
</dbReference>
<dbReference type="PANTHER" id="PTHR43244">
    <property type="match status" value="1"/>
</dbReference>
<protein>
    <submittedName>
        <fullName evidence="4">LLM class flavin-dependent oxidoreductase</fullName>
    </submittedName>
</protein>
<evidence type="ECO:0000313" key="5">
    <source>
        <dbReference type="Proteomes" id="UP000477722"/>
    </source>
</evidence>
<sequence>MSVGHHQVRVGVLLPTREAAISGDFAIEPLLGFAREAEGLGFDSLWTGDSLLARPRLDPVVVLAAVAAATTRVTLGSAALTAALRHPLIGAHQIASLDHAAAGRLVAGLGSGFPAPQTQEEFEAAGVPFAGRAARLDETVRLWRRAWRDRDGVAAGPRERSDTGGLERLPPPATPGGPPLWLASSDTPRVLERVARLYDGWLPFLPTPHSYERAWRRIGRLAAEQGRPANTVVPALYATVAVDPDREQARKHLDAYTRAYYGASLEQIAVFQAFGYGSAHECAQWLGAYVRAGARHLVLRIGSLDPRAQRAQLTEAARALVPALRAPG</sequence>
<proteinExistence type="predicted"/>
<dbReference type="InterPro" id="IPR036661">
    <property type="entry name" value="Luciferase-like_sf"/>
</dbReference>
<dbReference type="InterPro" id="IPR050564">
    <property type="entry name" value="F420-G6PD/mer"/>
</dbReference>
<evidence type="ECO:0000256" key="2">
    <source>
        <dbReference type="SAM" id="MobiDB-lite"/>
    </source>
</evidence>
<reference evidence="4 5" key="1">
    <citation type="submission" date="2020-02" db="EMBL/GenBank/DDBJ databases">
        <title>Whole-genome analyses of novel actinobacteria.</title>
        <authorList>
            <person name="Sahin N."/>
            <person name="Tatar D."/>
        </authorList>
    </citation>
    <scope>NUCLEOTIDE SEQUENCE [LARGE SCALE GENOMIC DNA]</scope>
    <source>
        <strain evidence="4 5">SB3404</strain>
    </source>
</reference>
<keyword evidence="5" id="KW-1185">Reference proteome</keyword>
<keyword evidence="1" id="KW-0560">Oxidoreductase</keyword>
<dbReference type="SUPFAM" id="SSF51679">
    <property type="entry name" value="Bacterial luciferase-like"/>
    <property type="match status" value="1"/>
</dbReference>
<dbReference type="RefSeq" id="WP_165298604.1">
    <property type="nucleotide sequence ID" value="NZ_JAAKZZ010000085.1"/>
</dbReference>
<dbReference type="Pfam" id="PF00296">
    <property type="entry name" value="Bac_luciferase"/>
    <property type="match status" value="1"/>
</dbReference>
<dbReference type="CDD" id="cd01097">
    <property type="entry name" value="Tetrahydromethanopterin_reductase"/>
    <property type="match status" value="1"/>
</dbReference>
<evidence type="ECO:0000259" key="3">
    <source>
        <dbReference type="Pfam" id="PF00296"/>
    </source>
</evidence>
<dbReference type="InterPro" id="IPR011251">
    <property type="entry name" value="Luciferase-like_dom"/>
</dbReference>
<feature type="compositionally biased region" description="Pro residues" evidence="2">
    <location>
        <begin position="169"/>
        <end position="178"/>
    </location>
</feature>
<comment type="caution">
    <text evidence="4">The sequence shown here is derived from an EMBL/GenBank/DDBJ whole genome shotgun (WGS) entry which is preliminary data.</text>
</comment>
<accession>A0A6G4WUF1</accession>